<gene>
    <name evidence="2" type="ORF">PBS003_LOCUS5921</name>
</gene>
<proteinExistence type="predicted"/>
<reference evidence="2" key="1">
    <citation type="submission" date="2021-11" db="EMBL/GenBank/DDBJ databases">
        <authorList>
            <person name="Islam A."/>
            <person name="Islam S."/>
            <person name="Flora M.S."/>
            <person name="Rahman M."/>
            <person name="Ziaur R.M."/>
            <person name="Epstein J.H."/>
            <person name="Hassan M."/>
            <person name="Klassen M."/>
            <person name="Woodard K."/>
            <person name="Webb A."/>
            <person name="Webby R.J."/>
            <person name="El Zowalaty M.E."/>
        </authorList>
    </citation>
    <scope>NUCLEOTIDE SEQUENCE</scope>
    <source>
        <strain evidence="2">Pbs3</strain>
    </source>
</reference>
<dbReference type="EMBL" id="CAKKTJ010000297">
    <property type="protein sequence ID" value="CAH0479272.1"/>
    <property type="molecule type" value="Genomic_DNA"/>
</dbReference>
<dbReference type="AlphaFoldDB" id="A0AAU9KYF4"/>
<dbReference type="Proteomes" id="UP001160483">
    <property type="component" value="Unassembled WGS sequence"/>
</dbReference>
<accession>A0AAU9KYF4</accession>
<sequence>MGRSFTTFSCLWTLEKTHQVTEESLNCTKFTNQKEKPHNVQALDHELQLSPRSQLHVISQITLQTAKRKRTFQPAATATMQKRHKQTETSMQSETEQLAADMLDWETCSEGDLFTMDAGGMETDEWIYEEINDSDFETRLPVDFKVNRNNKRLVSVINNDKHWNTMESVICRSCNRP</sequence>
<evidence type="ECO:0000256" key="1">
    <source>
        <dbReference type="SAM" id="MobiDB-lite"/>
    </source>
</evidence>
<feature type="region of interest" description="Disordered" evidence="1">
    <location>
        <begin position="69"/>
        <end position="91"/>
    </location>
</feature>
<organism evidence="2 3">
    <name type="scientific">Peronospora belbahrii</name>
    <dbReference type="NCBI Taxonomy" id="622444"/>
    <lineage>
        <taxon>Eukaryota</taxon>
        <taxon>Sar</taxon>
        <taxon>Stramenopiles</taxon>
        <taxon>Oomycota</taxon>
        <taxon>Peronosporomycetes</taxon>
        <taxon>Peronosporales</taxon>
        <taxon>Peronosporaceae</taxon>
        <taxon>Peronospora</taxon>
    </lineage>
</organism>
<name>A0AAU9KYF4_9STRA</name>
<comment type="caution">
    <text evidence="2">The sequence shown here is derived from an EMBL/GenBank/DDBJ whole genome shotgun (WGS) entry which is preliminary data.</text>
</comment>
<evidence type="ECO:0000313" key="2">
    <source>
        <dbReference type="EMBL" id="CAH0479272.1"/>
    </source>
</evidence>
<evidence type="ECO:0000313" key="3">
    <source>
        <dbReference type="Proteomes" id="UP001160483"/>
    </source>
</evidence>
<protein>
    <submittedName>
        <fullName evidence="2">Uncharacterized protein</fullName>
    </submittedName>
</protein>